<dbReference type="InterPro" id="IPR016119">
    <property type="entry name" value="Br/Cl_peroxidase_C"/>
</dbReference>
<gene>
    <name evidence="4" type="ORF">LTR24_008690</name>
</gene>
<organism evidence="4 5">
    <name type="scientific">Lithohypha guttulata</name>
    <dbReference type="NCBI Taxonomy" id="1690604"/>
    <lineage>
        <taxon>Eukaryota</taxon>
        <taxon>Fungi</taxon>
        <taxon>Dikarya</taxon>
        <taxon>Ascomycota</taxon>
        <taxon>Pezizomycotina</taxon>
        <taxon>Eurotiomycetes</taxon>
        <taxon>Chaetothyriomycetidae</taxon>
        <taxon>Chaetothyriales</taxon>
        <taxon>Trichomeriaceae</taxon>
        <taxon>Lithohypha</taxon>
    </lineage>
</organism>
<dbReference type="Pfam" id="PF17897">
    <property type="entry name" value="VCPO_N"/>
    <property type="match status" value="1"/>
</dbReference>
<evidence type="ECO:0000256" key="1">
    <source>
        <dbReference type="SAM" id="MobiDB-lite"/>
    </source>
</evidence>
<feature type="domain" description="Phosphatidic acid phosphatase type 2/haloperoxidase" evidence="2">
    <location>
        <begin position="361"/>
        <end position="529"/>
    </location>
</feature>
<dbReference type="Proteomes" id="UP001345013">
    <property type="component" value="Unassembled WGS sequence"/>
</dbReference>
<keyword evidence="5" id="KW-1185">Reference proteome</keyword>
<proteinExistence type="predicted"/>
<dbReference type="Pfam" id="PF01569">
    <property type="entry name" value="PAP2"/>
    <property type="match status" value="1"/>
</dbReference>
<evidence type="ECO:0000259" key="2">
    <source>
        <dbReference type="Pfam" id="PF01569"/>
    </source>
</evidence>
<dbReference type="InterPro" id="IPR041067">
    <property type="entry name" value="VCPO_N"/>
</dbReference>
<evidence type="ECO:0000313" key="4">
    <source>
        <dbReference type="EMBL" id="KAK5080076.1"/>
    </source>
</evidence>
<dbReference type="PANTHER" id="PTHR34599:SF1">
    <property type="entry name" value="PHOSPHATIDIC ACID PHOSPHATASE TYPE 2_HALOPEROXIDASE DOMAIN-CONTAINING PROTEIN"/>
    <property type="match status" value="1"/>
</dbReference>
<reference evidence="4 5" key="1">
    <citation type="submission" date="2023-08" db="EMBL/GenBank/DDBJ databases">
        <title>Black Yeasts Isolated from many extreme environments.</title>
        <authorList>
            <person name="Coleine C."/>
            <person name="Stajich J.E."/>
            <person name="Selbmann L."/>
        </authorList>
    </citation>
    <scope>NUCLEOTIDE SEQUENCE [LARGE SCALE GENOMIC DNA]</scope>
    <source>
        <strain evidence="4 5">CCFEE 5885</strain>
    </source>
</reference>
<accession>A0ABR0JZB2</accession>
<feature type="region of interest" description="Disordered" evidence="1">
    <location>
        <begin position="1"/>
        <end position="40"/>
    </location>
</feature>
<dbReference type="Gene3D" id="1.10.606.10">
    <property type="entry name" value="Vanadium-containing Chloroperoxidase, domain 2"/>
    <property type="match status" value="1"/>
</dbReference>
<comment type="caution">
    <text evidence="4">The sequence shown here is derived from an EMBL/GenBank/DDBJ whole genome shotgun (WGS) entry which is preliminary data.</text>
</comment>
<dbReference type="SUPFAM" id="SSF48317">
    <property type="entry name" value="Acid phosphatase/Vanadium-dependent haloperoxidase"/>
    <property type="match status" value="1"/>
</dbReference>
<dbReference type="EMBL" id="JAVRRG010000158">
    <property type="protein sequence ID" value="KAK5080076.1"/>
    <property type="molecule type" value="Genomic_DNA"/>
</dbReference>
<dbReference type="InterPro" id="IPR000326">
    <property type="entry name" value="PAP2/HPO"/>
</dbReference>
<dbReference type="PANTHER" id="PTHR34599">
    <property type="entry name" value="PEROXIDASE-RELATED"/>
    <property type="match status" value="1"/>
</dbReference>
<evidence type="ECO:0000313" key="5">
    <source>
        <dbReference type="Proteomes" id="UP001345013"/>
    </source>
</evidence>
<dbReference type="InterPro" id="IPR036938">
    <property type="entry name" value="PAP2/HPO_sf"/>
</dbReference>
<protein>
    <submittedName>
        <fullName evidence="4">Uncharacterized protein</fullName>
    </submittedName>
</protein>
<dbReference type="CDD" id="cd03398">
    <property type="entry name" value="PAP2_haloperoxidase"/>
    <property type="match status" value="1"/>
</dbReference>
<dbReference type="Gene3D" id="1.20.144.10">
    <property type="entry name" value="Phosphatidic acid phosphatase type 2/haloperoxidase"/>
    <property type="match status" value="1"/>
</dbReference>
<feature type="compositionally biased region" description="Basic and acidic residues" evidence="1">
    <location>
        <begin position="20"/>
        <end position="36"/>
    </location>
</feature>
<name>A0ABR0JZB2_9EURO</name>
<feature type="region of interest" description="Disordered" evidence="1">
    <location>
        <begin position="596"/>
        <end position="618"/>
    </location>
</feature>
<evidence type="ECO:0000259" key="3">
    <source>
        <dbReference type="Pfam" id="PF17897"/>
    </source>
</evidence>
<dbReference type="InterPro" id="IPR052559">
    <property type="entry name" value="V-haloperoxidase"/>
</dbReference>
<feature type="compositionally biased region" description="Low complexity" evidence="1">
    <location>
        <begin position="1"/>
        <end position="10"/>
    </location>
</feature>
<sequence length="618" mass="68579">MSTATPSQPADTPPAQPADTGKEHCVSTKESFKELELPDTDESSDYNNNYILYWNYAGLELNRLTHSETVFGPQQGPPISARALGILHMAIHDAYFAIHPPQSPEPFETFLKPGTSKTSLPDPTGISDAKQAVAGAAITVLKKLYPSDQDNPQVSALGTKHLVKRLQKLETGFAGLEKGSDSYEYGQKLGEVMFNLLDHPAGADEGCYEPKDKRYFFEDEPTHPVRIVPKLPDHPDGEQVVKRPRHAPVYGKRAKRFAIQEDHYIADPPGKGKAANQTAEYDDALDDVIRMGGAPYLPSTKRSPAQAARGYFWAYDGANLIGTPPRLYNQILRRIAVAYKPETVITHEANNAEFARLFALANAAMADAGILAWREKYHFEFWRPLSGVRSDGRDDHGDPFWLSLGAPATNSHELSFKPPFPAYPSGHATFGAACFQIVRLYYSDNPRPPLGSWKADEPDNIEFDFVSDELNGRSRDLRQRYDPKAPITDQVGTVRTKVERHFNSCWEAIWENALSRVYLGVHWRFDACAAKDILMPTATEDVYAVDDHGRTVYKPVHDVRYETTGKRDKMPEARKYPIGGIGLGIEIANDIFAGKLTQSPSDVQPKGPTPPMAKQGGS</sequence>
<feature type="domain" description="Vanadium chloroperoxidase N-terminal" evidence="3">
    <location>
        <begin position="37"/>
        <end position="256"/>
    </location>
</feature>